<proteinExistence type="predicted"/>
<reference evidence="1" key="1">
    <citation type="submission" date="2014-12" db="EMBL/GenBank/DDBJ databases">
        <title>Insight into the proteome of Arion vulgaris.</title>
        <authorList>
            <person name="Aradska J."/>
            <person name="Bulat T."/>
            <person name="Smidak R."/>
            <person name="Sarate P."/>
            <person name="Gangsoo J."/>
            <person name="Sialana F."/>
            <person name="Bilban M."/>
            <person name="Lubec G."/>
        </authorList>
    </citation>
    <scope>NUCLEOTIDE SEQUENCE</scope>
    <source>
        <tissue evidence="1">Skin</tissue>
    </source>
</reference>
<protein>
    <submittedName>
        <fullName evidence="1">Uncharacterized protein</fullName>
    </submittedName>
</protein>
<sequence>AEEGNLTDLKLTVQYVVHSKLSTRPEIAEEECGNHYYKTFRTMNHNSDATKR</sequence>
<dbReference type="AlphaFoldDB" id="A0A0B7C0I7"/>
<feature type="non-terminal residue" evidence="1">
    <location>
        <position position="1"/>
    </location>
</feature>
<organism evidence="1">
    <name type="scientific">Arion vulgaris</name>
    <dbReference type="NCBI Taxonomy" id="1028688"/>
    <lineage>
        <taxon>Eukaryota</taxon>
        <taxon>Metazoa</taxon>
        <taxon>Spiralia</taxon>
        <taxon>Lophotrochozoa</taxon>
        <taxon>Mollusca</taxon>
        <taxon>Gastropoda</taxon>
        <taxon>Heterobranchia</taxon>
        <taxon>Euthyneura</taxon>
        <taxon>Panpulmonata</taxon>
        <taxon>Eupulmonata</taxon>
        <taxon>Stylommatophora</taxon>
        <taxon>Helicina</taxon>
        <taxon>Arionoidea</taxon>
        <taxon>Arionidae</taxon>
        <taxon>Arion</taxon>
    </lineage>
</organism>
<dbReference type="EMBL" id="HACG01051280">
    <property type="protein sequence ID" value="CEK98151.1"/>
    <property type="molecule type" value="Transcribed_RNA"/>
</dbReference>
<evidence type="ECO:0000313" key="1">
    <source>
        <dbReference type="EMBL" id="CEK98151.1"/>
    </source>
</evidence>
<gene>
    <name evidence="1" type="primary">ORF217950</name>
</gene>
<accession>A0A0B7C0I7</accession>
<name>A0A0B7C0I7_9EUPU</name>